<dbReference type="InterPro" id="IPR001789">
    <property type="entry name" value="Sig_transdc_resp-reg_receiver"/>
</dbReference>
<evidence type="ECO:0000259" key="5">
    <source>
        <dbReference type="PROSITE" id="PS50110"/>
    </source>
</evidence>
<sequence length="202" mass="21220">MSADVVAKAFDPFFTTKPIGQGTGLGLSMIYGFAKQSGGQVRIYSEIGQGTTVCLYLPRHHGDVSAAGDLPDLADAPRAEPGETVLVVDDEPSVRMLVAEVLEDLGYAAIEAADGPSGLRVLQSDARVDLLITDVGLPGGMNGRQVADAARVTRPGLKVLFITGYAENAAVGNGYLEPGMQVLTKPFVMEALASRIRDMIEA</sequence>
<dbReference type="SMART" id="SM00448">
    <property type="entry name" value="REC"/>
    <property type="match status" value="1"/>
</dbReference>
<dbReference type="InterPro" id="IPR003594">
    <property type="entry name" value="HATPase_dom"/>
</dbReference>
<dbReference type="EMBL" id="BPQO01000023">
    <property type="protein sequence ID" value="GJD90973.1"/>
    <property type="molecule type" value="Genomic_DNA"/>
</dbReference>
<dbReference type="InterPro" id="IPR011006">
    <property type="entry name" value="CheY-like_superfamily"/>
</dbReference>
<feature type="domain" description="Response regulatory" evidence="5">
    <location>
        <begin position="84"/>
        <end position="200"/>
    </location>
</feature>
<feature type="modified residue" description="4-aspartylphosphate" evidence="3">
    <location>
        <position position="134"/>
    </location>
</feature>
<dbReference type="SUPFAM" id="SSF55874">
    <property type="entry name" value="ATPase domain of HSP90 chaperone/DNA topoisomerase II/histidine kinase"/>
    <property type="match status" value="1"/>
</dbReference>
<evidence type="ECO:0000256" key="2">
    <source>
        <dbReference type="ARBA" id="ARBA00012438"/>
    </source>
</evidence>
<dbReference type="GO" id="GO:0004673">
    <property type="term" value="F:protein histidine kinase activity"/>
    <property type="evidence" value="ECO:0007669"/>
    <property type="project" value="UniProtKB-EC"/>
</dbReference>
<evidence type="ECO:0000313" key="6">
    <source>
        <dbReference type="EMBL" id="GJD90973.1"/>
    </source>
</evidence>
<name>A0AAV4ZSA0_9HYPH</name>
<organism evidence="6 7">
    <name type="scientific">Methylobacterium hispanicum</name>
    <dbReference type="NCBI Taxonomy" id="270350"/>
    <lineage>
        <taxon>Bacteria</taxon>
        <taxon>Pseudomonadati</taxon>
        <taxon>Pseudomonadota</taxon>
        <taxon>Alphaproteobacteria</taxon>
        <taxon>Hyphomicrobiales</taxon>
        <taxon>Methylobacteriaceae</taxon>
        <taxon>Methylobacterium</taxon>
    </lineage>
</organism>
<reference evidence="6" key="1">
    <citation type="journal article" date="2016" name="Front. Microbiol.">
        <title>Genome Sequence of the Piezophilic, Mesophilic Sulfate-Reducing Bacterium Desulfovibrio indicus J2T.</title>
        <authorList>
            <person name="Cao J."/>
            <person name="Maignien L."/>
            <person name="Shao Z."/>
            <person name="Alain K."/>
            <person name="Jebbar M."/>
        </authorList>
    </citation>
    <scope>NUCLEOTIDE SEQUENCE</scope>
    <source>
        <strain evidence="6">DSM 16372</strain>
    </source>
</reference>
<comment type="catalytic activity">
    <reaction evidence="1">
        <text>ATP + protein L-histidine = ADP + protein N-phospho-L-histidine.</text>
        <dbReference type="EC" id="2.7.13.3"/>
    </reaction>
</comment>
<evidence type="ECO:0000256" key="1">
    <source>
        <dbReference type="ARBA" id="ARBA00000085"/>
    </source>
</evidence>
<dbReference type="GO" id="GO:0000160">
    <property type="term" value="P:phosphorelay signal transduction system"/>
    <property type="evidence" value="ECO:0007669"/>
    <property type="project" value="InterPro"/>
</dbReference>
<dbReference type="PANTHER" id="PTHR43065:SF42">
    <property type="entry name" value="TWO-COMPONENT SENSOR PPRA"/>
    <property type="match status" value="1"/>
</dbReference>
<feature type="domain" description="Histidine kinase" evidence="4">
    <location>
        <begin position="1"/>
        <end position="61"/>
    </location>
</feature>
<proteinExistence type="predicted"/>
<evidence type="ECO:0000256" key="3">
    <source>
        <dbReference type="PROSITE-ProRule" id="PRU00169"/>
    </source>
</evidence>
<dbReference type="EC" id="2.7.13.3" evidence="2"/>
<dbReference type="Proteomes" id="UP001055247">
    <property type="component" value="Unassembled WGS sequence"/>
</dbReference>
<accession>A0AAV4ZSA0</accession>
<evidence type="ECO:0000259" key="4">
    <source>
        <dbReference type="PROSITE" id="PS50109"/>
    </source>
</evidence>
<dbReference type="CDD" id="cd18161">
    <property type="entry name" value="REC_hyHK_blue-like"/>
    <property type="match status" value="1"/>
</dbReference>
<gene>
    <name evidence="6" type="ORF">BHAOGJBA_4517</name>
</gene>
<dbReference type="InterPro" id="IPR004358">
    <property type="entry name" value="Sig_transdc_His_kin-like_C"/>
</dbReference>
<dbReference type="Gene3D" id="3.40.50.2300">
    <property type="match status" value="1"/>
</dbReference>
<dbReference type="AlphaFoldDB" id="A0AAV4ZSA0"/>
<dbReference type="PRINTS" id="PR00344">
    <property type="entry name" value="BCTRLSENSOR"/>
</dbReference>
<keyword evidence="3" id="KW-0597">Phosphoprotein</keyword>
<evidence type="ECO:0000313" key="7">
    <source>
        <dbReference type="Proteomes" id="UP001055247"/>
    </source>
</evidence>
<dbReference type="Gene3D" id="3.30.565.10">
    <property type="entry name" value="Histidine kinase-like ATPase, C-terminal domain"/>
    <property type="match status" value="1"/>
</dbReference>
<dbReference type="PROSITE" id="PS50110">
    <property type="entry name" value="RESPONSE_REGULATORY"/>
    <property type="match status" value="1"/>
</dbReference>
<dbReference type="InterPro" id="IPR036890">
    <property type="entry name" value="HATPase_C_sf"/>
</dbReference>
<dbReference type="SUPFAM" id="SSF52172">
    <property type="entry name" value="CheY-like"/>
    <property type="match status" value="1"/>
</dbReference>
<dbReference type="PANTHER" id="PTHR43065">
    <property type="entry name" value="SENSOR HISTIDINE KINASE"/>
    <property type="match status" value="1"/>
</dbReference>
<dbReference type="Pfam" id="PF02518">
    <property type="entry name" value="HATPase_c"/>
    <property type="match status" value="1"/>
</dbReference>
<keyword evidence="7" id="KW-1185">Reference proteome</keyword>
<reference evidence="6" key="2">
    <citation type="submission" date="2021-08" db="EMBL/GenBank/DDBJ databases">
        <authorList>
            <person name="Tani A."/>
            <person name="Ola A."/>
            <person name="Ogura Y."/>
            <person name="Katsura K."/>
            <person name="Hayashi T."/>
        </authorList>
    </citation>
    <scope>NUCLEOTIDE SEQUENCE</scope>
    <source>
        <strain evidence="6">DSM 16372</strain>
    </source>
</reference>
<dbReference type="PROSITE" id="PS50109">
    <property type="entry name" value="HIS_KIN"/>
    <property type="match status" value="1"/>
</dbReference>
<dbReference type="InterPro" id="IPR005467">
    <property type="entry name" value="His_kinase_dom"/>
</dbReference>
<dbReference type="Pfam" id="PF00072">
    <property type="entry name" value="Response_reg"/>
    <property type="match status" value="1"/>
</dbReference>
<protein>
    <recommendedName>
        <fullName evidence="2">histidine kinase</fullName>
        <ecNumber evidence="2">2.7.13.3</ecNumber>
    </recommendedName>
</protein>
<comment type="caution">
    <text evidence="6">The sequence shown here is derived from an EMBL/GenBank/DDBJ whole genome shotgun (WGS) entry which is preliminary data.</text>
</comment>